<evidence type="ECO:0000256" key="6">
    <source>
        <dbReference type="ARBA" id="ARBA00061363"/>
    </source>
</evidence>
<dbReference type="InterPro" id="IPR027417">
    <property type="entry name" value="P-loop_NTPase"/>
</dbReference>
<protein>
    <recommendedName>
        <fullName evidence="7">Formate--tetrahydrofolate ligase</fullName>
        <ecNumber evidence="7">6.3.4.3</ecNumber>
    </recommendedName>
    <alternativeName>
        <fullName evidence="7">Formyltetrahydrofolate synthetase</fullName>
        <shortName evidence="7">FHS</shortName>
        <shortName evidence="7">FTHFS</shortName>
    </alternativeName>
</protein>
<dbReference type="Gene3D" id="3.10.410.10">
    <property type="entry name" value="Formyltetrahydrofolate synthetase, domain 3"/>
    <property type="match status" value="1"/>
</dbReference>
<dbReference type="UniPathway" id="UPA00193"/>
<dbReference type="FunFam" id="3.30.1510.10:FF:000001">
    <property type="entry name" value="Formate--tetrahydrofolate ligase"/>
    <property type="match status" value="1"/>
</dbReference>
<evidence type="ECO:0000256" key="4">
    <source>
        <dbReference type="ARBA" id="ARBA00022840"/>
    </source>
</evidence>
<evidence type="ECO:0000256" key="3">
    <source>
        <dbReference type="ARBA" id="ARBA00022741"/>
    </source>
</evidence>
<dbReference type="Gene3D" id="3.30.1510.10">
    <property type="entry name" value="Domain 2, N(10)-formyltetrahydrofolate synthetase"/>
    <property type="match status" value="1"/>
</dbReference>
<dbReference type="SUPFAM" id="SSF52540">
    <property type="entry name" value="P-loop containing nucleoside triphosphate hydrolases"/>
    <property type="match status" value="1"/>
</dbReference>
<evidence type="ECO:0000256" key="1">
    <source>
        <dbReference type="ARBA" id="ARBA00022563"/>
    </source>
</evidence>
<evidence type="ECO:0000313" key="9">
    <source>
        <dbReference type="Proteomes" id="UP000177230"/>
    </source>
</evidence>
<dbReference type="Gene3D" id="3.40.50.300">
    <property type="entry name" value="P-loop containing nucleotide triphosphate hydrolases"/>
    <property type="match status" value="1"/>
</dbReference>
<keyword evidence="2 7" id="KW-0436">Ligase</keyword>
<gene>
    <name evidence="7" type="primary">fhs</name>
    <name evidence="8" type="ORF">A2024_02665</name>
</gene>
<evidence type="ECO:0000256" key="7">
    <source>
        <dbReference type="HAMAP-Rule" id="MF_01543"/>
    </source>
</evidence>
<dbReference type="Pfam" id="PF01268">
    <property type="entry name" value="FTHFS"/>
    <property type="match status" value="1"/>
</dbReference>
<dbReference type="HAMAP" id="MF_01543">
    <property type="entry name" value="FTHFS"/>
    <property type="match status" value="1"/>
</dbReference>
<comment type="pathway">
    <text evidence="7">One-carbon metabolism; tetrahydrofolate interconversion.</text>
</comment>
<evidence type="ECO:0000313" key="8">
    <source>
        <dbReference type="EMBL" id="OGF11912.1"/>
    </source>
</evidence>
<dbReference type="InterPro" id="IPR000559">
    <property type="entry name" value="Formate_THF_ligase"/>
</dbReference>
<dbReference type="AlphaFoldDB" id="A0A1F5RBY9"/>
<dbReference type="EMBL" id="MFFM01000034">
    <property type="protein sequence ID" value="OGF11912.1"/>
    <property type="molecule type" value="Genomic_DNA"/>
</dbReference>
<dbReference type="GO" id="GO:0005524">
    <property type="term" value="F:ATP binding"/>
    <property type="evidence" value="ECO:0007669"/>
    <property type="project" value="UniProtKB-UniRule"/>
</dbReference>
<comment type="catalytic activity">
    <reaction evidence="5 7">
        <text>(6S)-5,6,7,8-tetrahydrofolate + formate + ATP = (6R)-10-formyltetrahydrofolate + ADP + phosphate</text>
        <dbReference type="Rhea" id="RHEA:20221"/>
        <dbReference type="ChEBI" id="CHEBI:15740"/>
        <dbReference type="ChEBI" id="CHEBI:30616"/>
        <dbReference type="ChEBI" id="CHEBI:43474"/>
        <dbReference type="ChEBI" id="CHEBI:57453"/>
        <dbReference type="ChEBI" id="CHEBI:195366"/>
        <dbReference type="ChEBI" id="CHEBI:456216"/>
        <dbReference type="EC" id="6.3.4.3"/>
    </reaction>
</comment>
<proteinExistence type="inferred from homology"/>
<dbReference type="GO" id="GO:0004329">
    <property type="term" value="F:formate-tetrahydrofolate ligase activity"/>
    <property type="evidence" value="ECO:0007669"/>
    <property type="project" value="UniProtKB-UniRule"/>
</dbReference>
<keyword evidence="1 7" id="KW-0554">One-carbon metabolism</keyword>
<feature type="binding site" evidence="7">
    <location>
        <begin position="58"/>
        <end position="65"/>
    </location>
    <ligand>
        <name>ATP</name>
        <dbReference type="ChEBI" id="CHEBI:30616"/>
    </ligand>
</feature>
<keyword evidence="3 7" id="KW-0547">Nucleotide-binding</keyword>
<dbReference type="GO" id="GO:0035999">
    <property type="term" value="P:tetrahydrofolate interconversion"/>
    <property type="evidence" value="ECO:0007669"/>
    <property type="project" value="UniProtKB-UniRule"/>
</dbReference>
<keyword evidence="4 7" id="KW-0067">ATP-binding</keyword>
<dbReference type="EC" id="6.3.4.3" evidence="7"/>
<sequence>MPPDLLPIKQVAAGFGIAETELYLYGPFKAKLEPSLARRLPQCSTCGRQVLVTATTPTPAGEGKTTTAIGLSMALNKTGHKSIVTLREPSLGPVFGMKGGATGGGASRVLPSDEIDLHFTGDIHAVTTANNLLAAMIDNHIQHGNQLGIDTRRIAWRRVIDMNDRALREIVIGLGGRQNGFAREDAFNISVASEVMAVLCLAEDFADLKARLARMVVGYTSRSKPVTAADLRAVGSMALLLKDAIKPNLVQTSEGTPAIIHGGPFANIAHGTNSLQAIRLAQSLAEITVTEAGFASELGGEKFMDFVCQVGKFNVDAVVLVTTLRALKYHGGAAKENLAEKNLEALIKGFDNLDKHIQNMQSFGIPLVVALNYFPDNDPEELELTLKHVRSKNAKAVISDPYNKGSQGCLELAREVDAASRTGAVVKPIYQTEWAIGRKIETIATRMYGAARINYTRQARKDIDLLNKLGYGSLHVIIAKTPSSLSDDPRAIGRPLNFDVDVDRVFLSAGAGFVVAVCGEIMLMPGLPAEPAAQSIDIDQDGNITGLF</sequence>
<organism evidence="8 9">
    <name type="scientific">Candidatus Edwardsbacteria bacterium GWF2_54_11</name>
    <dbReference type="NCBI Taxonomy" id="1817851"/>
    <lineage>
        <taxon>Bacteria</taxon>
        <taxon>Candidatus Edwardsiibacteriota</taxon>
    </lineage>
</organism>
<name>A0A1F5RBY9_9BACT</name>
<dbReference type="Proteomes" id="UP000177230">
    <property type="component" value="Unassembled WGS sequence"/>
</dbReference>
<dbReference type="NCBIfam" id="NF010030">
    <property type="entry name" value="PRK13505.1"/>
    <property type="match status" value="1"/>
</dbReference>
<reference evidence="8 9" key="1">
    <citation type="journal article" date="2016" name="Nat. Commun.">
        <title>Thousands of microbial genomes shed light on interconnected biogeochemical processes in an aquifer system.</title>
        <authorList>
            <person name="Anantharaman K."/>
            <person name="Brown C.T."/>
            <person name="Hug L.A."/>
            <person name="Sharon I."/>
            <person name="Castelle C.J."/>
            <person name="Probst A.J."/>
            <person name="Thomas B.C."/>
            <person name="Singh A."/>
            <person name="Wilkins M.J."/>
            <person name="Karaoz U."/>
            <person name="Brodie E.L."/>
            <person name="Williams K.H."/>
            <person name="Hubbard S.S."/>
            <person name="Banfield J.F."/>
        </authorList>
    </citation>
    <scope>NUCLEOTIDE SEQUENCE [LARGE SCALE GENOMIC DNA]</scope>
</reference>
<evidence type="ECO:0000256" key="2">
    <source>
        <dbReference type="ARBA" id="ARBA00022598"/>
    </source>
</evidence>
<comment type="caution">
    <text evidence="8">The sequence shown here is derived from an EMBL/GenBank/DDBJ whole genome shotgun (WGS) entry which is preliminary data.</text>
</comment>
<accession>A0A1F5RBY9</accession>
<comment type="similarity">
    <text evidence="6 7">Belongs to the formate--tetrahydrofolate ligase family.</text>
</comment>
<evidence type="ECO:0000256" key="5">
    <source>
        <dbReference type="ARBA" id="ARBA00049033"/>
    </source>
</evidence>